<organism evidence="8 9">
    <name type="scientific">Alloalcanivorax venustensis ISO4</name>
    <dbReference type="NCBI Taxonomy" id="1177184"/>
    <lineage>
        <taxon>Bacteria</taxon>
        <taxon>Pseudomonadati</taxon>
        <taxon>Pseudomonadota</taxon>
        <taxon>Gammaproteobacteria</taxon>
        <taxon>Oceanospirillales</taxon>
        <taxon>Alcanivoracaceae</taxon>
        <taxon>Alloalcanivorax</taxon>
    </lineage>
</organism>
<gene>
    <name evidence="8" type="ORF">ISO4_02948</name>
</gene>
<keyword evidence="3 5" id="KW-0285">Flavoprotein</keyword>
<evidence type="ECO:0000256" key="5">
    <source>
        <dbReference type="RuleBase" id="RU003968"/>
    </source>
</evidence>
<accession>A0ABS0AJN7</accession>
<dbReference type="Pfam" id="PF00732">
    <property type="entry name" value="GMC_oxred_N"/>
    <property type="match status" value="1"/>
</dbReference>
<dbReference type="InterPro" id="IPR036188">
    <property type="entry name" value="FAD/NAD-bd_sf"/>
</dbReference>
<feature type="domain" description="Glucose-methanol-choline oxidoreductase N-terminal" evidence="7">
    <location>
        <begin position="252"/>
        <end position="266"/>
    </location>
</feature>
<dbReference type="PANTHER" id="PTHR11552:SF147">
    <property type="entry name" value="CHOLINE DEHYDROGENASE, MITOCHONDRIAL"/>
    <property type="match status" value="1"/>
</dbReference>
<evidence type="ECO:0000256" key="3">
    <source>
        <dbReference type="ARBA" id="ARBA00022630"/>
    </source>
</evidence>
<dbReference type="PANTHER" id="PTHR11552">
    <property type="entry name" value="GLUCOSE-METHANOL-CHOLINE GMC OXIDOREDUCTASE"/>
    <property type="match status" value="1"/>
</dbReference>
<keyword evidence="4 5" id="KW-0274">FAD</keyword>
<dbReference type="RefSeq" id="WP_194856731.1">
    <property type="nucleotide sequence ID" value="NZ_ARXR01000039.1"/>
</dbReference>
<name>A0ABS0AJN7_9GAMM</name>
<evidence type="ECO:0000259" key="7">
    <source>
        <dbReference type="PROSITE" id="PS00624"/>
    </source>
</evidence>
<comment type="cofactor">
    <cofactor evidence="1">
        <name>FAD</name>
        <dbReference type="ChEBI" id="CHEBI:57692"/>
    </cofactor>
</comment>
<evidence type="ECO:0000256" key="1">
    <source>
        <dbReference type="ARBA" id="ARBA00001974"/>
    </source>
</evidence>
<dbReference type="PROSITE" id="PS00623">
    <property type="entry name" value="GMC_OXRED_1"/>
    <property type="match status" value="1"/>
</dbReference>
<dbReference type="PROSITE" id="PS00624">
    <property type="entry name" value="GMC_OXRED_2"/>
    <property type="match status" value="1"/>
</dbReference>
<keyword evidence="9" id="KW-1185">Reference proteome</keyword>
<reference evidence="8 9" key="1">
    <citation type="submission" date="2012-09" db="EMBL/GenBank/DDBJ databases">
        <title>Genome Sequence of alkane-degrading Bacterium Alcanivorax venustensis ISO4.</title>
        <authorList>
            <person name="Lai Q."/>
            <person name="Shao Z."/>
        </authorList>
    </citation>
    <scope>NUCLEOTIDE SEQUENCE [LARGE SCALE GENOMIC DNA]</scope>
    <source>
        <strain evidence="8 9">ISO4</strain>
    </source>
</reference>
<dbReference type="Gene3D" id="3.50.50.60">
    <property type="entry name" value="FAD/NAD(P)-binding domain"/>
    <property type="match status" value="1"/>
</dbReference>
<dbReference type="NCBIfam" id="NF002550">
    <property type="entry name" value="PRK02106.1"/>
    <property type="match status" value="1"/>
</dbReference>
<evidence type="ECO:0000313" key="9">
    <source>
        <dbReference type="Proteomes" id="UP000644441"/>
    </source>
</evidence>
<comment type="caution">
    <text evidence="8">The sequence shown here is derived from an EMBL/GenBank/DDBJ whole genome shotgun (WGS) entry which is preliminary data.</text>
</comment>
<feature type="domain" description="Glucose-methanol-choline oxidoreductase N-terminal" evidence="6">
    <location>
        <begin position="80"/>
        <end position="103"/>
    </location>
</feature>
<dbReference type="InterPro" id="IPR007867">
    <property type="entry name" value="GMC_OxRtase_C"/>
</dbReference>
<evidence type="ECO:0000256" key="2">
    <source>
        <dbReference type="ARBA" id="ARBA00010790"/>
    </source>
</evidence>
<dbReference type="PIRSF" id="PIRSF000137">
    <property type="entry name" value="Alcohol_oxidase"/>
    <property type="match status" value="1"/>
</dbReference>
<sequence>MQFDYVIVGAGSAGCVLANRLSENPNTRVCLLEAGPADNSLFIRIPAGIIWLMRSNARNWRYYTVPQKALNNREIYIPRGKTLGGSSAVNAMCYTRGHPWDYDHWESLGNPGWGYKDVLPLFKRCEHYEPGGEGPFHGVNGNLNISELKFRHPVSEAFVTAGVQAGHPATDDFNNDTQEGMSMYKVNQKDGERWGVARGYLHPAMERDNLTVMTGALVHRVRFDGKRATGVEVEHKGDMHTIEAGEVILSGGAINSPQLLQLSGVGDPQELKRHGIDPVHELPGVGGNLQDHPDVLVIHRNRRRDTFTMGSWELPFTGAKAVWDFFTKRSGQLTSNVAEAGGFIKSRPEEERPDLQLHLTAAKLDNHGLNWMFSMGHGYSGHVCILRPKSRGTIRLRDADPRSPALIDPRFLEHPDDMEGMVRGVKAMRAIMAQDALAPWRGEEIAPGAHVQSDEQIRAFLRHKCDNIYHPVGTCKMGVDDQAVVDPDLKVHGLEGLRVVDASIMPTLIGGNTNAPTVMIAEKAADKILGV</sequence>
<dbReference type="InterPro" id="IPR012132">
    <property type="entry name" value="GMC_OxRdtase"/>
</dbReference>
<dbReference type="SUPFAM" id="SSF54373">
    <property type="entry name" value="FAD-linked reductases, C-terminal domain"/>
    <property type="match status" value="1"/>
</dbReference>
<evidence type="ECO:0000313" key="8">
    <source>
        <dbReference type="EMBL" id="MBF5054346.1"/>
    </source>
</evidence>
<dbReference type="Pfam" id="PF05199">
    <property type="entry name" value="GMC_oxred_C"/>
    <property type="match status" value="1"/>
</dbReference>
<evidence type="ECO:0000259" key="6">
    <source>
        <dbReference type="PROSITE" id="PS00623"/>
    </source>
</evidence>
<dbReference type="Proteomes" id="UP000644441">
    <property type="component" value="Unassembled WGS sequence"/>
</dbReference>
<dbReference type="SUPFAM" id="SSF51905">
    <property type="entry name" value="FAD/NAD(P)-binding domain"/>
    <property type="match status" value="1"/>
</dbReference>
<dbReference type="EMBL" id="ARXR01000039">
    <property type="protein sequence ID" value="MBF5054346.1"/>
    <property type="molecule type" value="Genomic_DNA"/>
</dbReference>
<proteinExistence type="inferred from homology"/>
<evidence type="ECO:0000256" key="4">
    <source>
        <dbReference type="ARBA" id="ARBA00022827"/>
    </source>
</evidence>
<dbReference type="Gene3D" id="3.30.560.10">
    <property type="entry name" value="Glucose Oxidase, domain 3"/>
    <property type="match status" value="1"/>
</dbReference>
<dbReference type="InterPro" id="IPR000172">
    <property type="entry name" value="GMC_OxRdtase_N"/>
</dbReference>
<comment type="similarity">
    <text evidence="2 5">Belongs to the GMC oxidoreductase family.</text>
</comment>
<protein>
    <submittedName>
        <fullName evidence="8">Alcohol/choline dehydrogenase</fullName>
    </submittedName>
</protein>